<keyword evidence="2" id="KW-1185">Reference proteome</keyword>
<dbReference type="AlphaFoldDB" id="A0A2Z6M1K5"/>
<evidence type="ECO:0000313" key="2">
    <source>
        <dbReference type="Proteomes" id="UP000242715"/>
    </source>
</evidence>
<proteinExistence type="predicted"/>
<dbReference type="EMBL" id="DF973281">
    <property type="protein sequence ID" value="GAU23943.1"/>
    <property type="molecule type" value="Genomic_DNA"/>
</dbReference>
<gene>
    <name evidence="1" type="ORF">TSUD_181320</name>
</gene>
<accession>A0A2Z6M1K5</accession>
<dbReference type="Proteomes" id="UP000242715">
    <property type="component" value="Unassembled WGS sequence"/>
</dbReference>
<organism evidence="1 2">
    <name type="scientific">Trifolium subterraneum</name>
    <name type="common">Subterranean clover</name>
    <dbReference type="NCBI Taxonomy" id="3900"/>
    <lineage>
        <taxon>Eukaryota</taxon>
        <taxon>Viridiplantae</taxon>
        <taxon>Streptophyta</taxon>
        <taxon>Embryophyta</taxon>
        <taxon>Tracheophyta</taxon>
        <taxon>Spermatophyta</taxon>
        <taxon>Magnoliopsida</taxon>
        <taxon>eudicotyledons</taxon>
        <taxon>Gunneridae</taxon>
        <taxon>Pentapetalae</taxon>
        <taxon>rosids</taxon>
        <taxon>fabids</taxon>
        <taxon>Fabales</taxon>
        <taxon>Fabaceae</taxon>
        <taxon>Papilionoideae</taxon>
        <taxon>50 kb inversion clade</taxon>
        <taxon>NPAAA clade</taxon>
        <taxon>Hologalegina</taxon>
        <taxon>IRL clade</taxon>
        <taxon>Trifolieae</taxon>
        <taxon>Trifolium</taxon>
    </lineage>
</organism>
<reference evidence="2" key="1">
    <citation type="journal article" date="2017" name="Front. Plant Sci.">
        <title>Climate Clever Clovers: New Paradigm to Reduce the Environmental Footprint of Ruminants by Breeding Low Methanogenic Forages Utilizing Haplotype Variation.</title>
        <authorList>
            <person name="Kaur P."/>
            <person name="Appels R."/>
            <person name="Bayer P.E."/>
            <person name="Keeble-Gagnere G."/>
            <person name="Wang J."/>
            <person name="Hirakawa H."/>
            <person name="Shirasawa K."/>
            <person name="Vercoe P."/>
            <person name="Stefanova K."/>
            <person name="Durmic Z."/>
            <person name="Nichols P."/>
            <person name="Revell C."/>
            <person name="Isobe S.N."/>
            <person name="Edwards D."/>
            <person name="Erskine W."/>
        </authorList>
    </citation>
    <scope>NUCLEOTIDE SEQUENCE [LARGE SCALE GENOMIC DNA]</scope>
    <source>
        <strain evidence="2">cv. Daliak</strain>
    </source>
</reference>
<evidence type="ECO:0000313" key="1">
    <source>
        <dbReference type="EMBL" id="GAU23943.1"/>
    </source>
</evidence>
<dbReference type="OrthoDB" id="10615372at2759"/>
<evidence type="ECO:0008006" key="3">
    <source>
        <dbReference type="Google" id="ProtNLM"/>
    </source>
</evidence>
<name>A0A2Z6M1K5_TRISU</name>
<sequence>MFWVPLHIWSFDGFKKIIWRYRKLMNLDRETIEQTCFDVARAQIEVSYWEMVDEVIEVKVEEENFIIRMVEERFGCIDVGVHKDTVSNIGVGESEGDSVSWRGIGGDGLNDDVRLVEDADEENESVNNGEMEVEGVVGVGGVETVDPVSDGNVGTDSVSSLEHVKETEETREADVDLGSQGVVRGEEVEDEVCDFDLDNSRAVLVDLNGPNSTNGPLLHVSHSEEKQALVNENGFKRKLKGSTSRWAASHMVCETNKVDEEFTESDEIEDESSSVVGENCEGNPLQLIPISNLQVVLNEGEVNREEDDHMKEVRLEAERIFNIGMNLGVSINEERLLALDRMVELERRDEKMVDEVRGVNFVQ</sequence>
<protein>
    <recommendedName>
        <fullName evidence="3">DUF4283 domain-containing protein</fullName>
    </recommendedName>
</protein>